<comment type="caution">
    <text evidence="4">The sequence shown here is derived from an EMBL/GenBank/DDBJ whole genome shotgun (WGS) entry which is preliminary data.</text>
</comment>
<reference evidence="4 5" key="1">
    <citation type="submission" date="2018-08" db="EMBL/GenBank/DDBJ databases">
        <title>A genome reference for cultivated species of the human gut microbiota.</title>
        <authorList>
            <person name="Zou Y."/>
            <person name="Xue W."/>
            <person name="Luo G."/>
        </authorList>
    </citation>
    <scope>NUCLEOTIDE SEQUENCE [LARGE SCALE GENOMIC DNA]</scope>
    <source>
        <strain evidence="4 5">AF19-21</strain>
    </source>
</reference>
<evidence type="ECO:0000256" key="1">
    <source>
        <dbReference type="ARBA" id="ARBA00022679"/>
    </source>
</evidence>
<dbReference type="InterPro" id="IPR011611">
    <property type="entry name" value="PfkB_dom"/>
</dbReference>
<feature type="domain" description="Carbohydrate kinase PfkB" evidence="3">
    <location>
        <begin position="206"/>
        <end position="326"/>
    </location>
</feature>
<sequence>MLLIILVYFVIERLYIEKSLLLRSDTNCRQQTERRGYSVKNEKVDIVTIGNIVKETIFLTDKIVGPVLGSPCAYTSLALAKAGKSTGIVTYCGEEMQKIIERELRMVDTTGCIPYMYTTENHLIYQEDAKNRVEYFKVAPVISYEVIPETYLDASTFFICPMDYEVDIEICQRLNAAGKRIIVDLGGYGGTTSYNHFPVGTYRGRKLVDDLCANAFIIKASQDDLRYLMPDQSVEDCLEYLTARGPQYAVVTMGEQGAAFQGAGGKVLFSDSYPTMEGKEKNLTGAGDAFSAGLMAALDEKPDDIAYAVEYANSMASLILEENGGCVESRMPVERMVKLRMEGKL</sequence>
<protein>
    <submittedName>
        <fullName evidence="4">Carbohydrate kinase family protein</fullName>
    </submittedName>
</protein>
<dbReference type="Proteomes" id="UP000261111">
    <property type="component" value="Unassembled WGS sequence"/>
</dbReference>
<dbReference type="InterPro" id="IPR029056">
    <property type="entry name" value="Ribokinase-like"/>
</dbReference>
<keyword evidence="1" id="KW-0808">Transferase</keyword>
<gene>
    <name evidence="4" type="ORF">DWX41_14370</name>
</gene>
<dbReference type="AlphaFoldDB" id="A0A3E2WRZ3"/>
<dbReference type="Pfam" id="PF00294">
    <property type="entry name" value="PfkB"/>
    <property type="match status" value="1"/>
</dbReference>
<dbReference type="GO" id="GO:0016301">
    <property type="term" value="F:kinase activity"/>
    <property type="evidence" value="ECO:0007669"/>
    <property type="project" value="UniProtKB-KW"/>
</dbReference>
<evidence type="ECO:0000259" key="3">
    <source>
        <dbReference type="Pfam" id="PF00294"/>
    </source>
</evidence>
<evidence type="ECO:0000313" key="5">
    <source>
        <dbReference type="Proteomes" id="UP000261111"/>
    </source>
</evidence>
<organism evidence="4 5">
    <name type="scientific">Hungatella hathewayi</name>
    <dbReference type="NCBI Taxonomy" id="154046"/>
    <lineage>
        <taxon>Bacteria</taxon>
        <taxon>Bacillati</taxon>
        <taxon>Bacillota</taxon>
        <taxon>Clostridia</taxon>
        <taxon>Lachnospirales</taxon>
        <taxon>Lachnospiraceae</taxon>
        <taxon>Hungatella</taxon>
    </lineage>
</organism>
<dbReference type="PANTHER" id="PTHR10584:SF166">
    <property type="entry name" value="RIBOKINASE"/>
    <property type="match status" value="1"/>
</dbReference>
<accession>A0A3E2WRZ3</accession>
<dbReference type="EMBL" id="QVIA01000016">
    <property type="protein sequence ID" value="RGC29464.1"/>
    <property type="molecule type" value="Genomic_DNA"/>
</dbReference>
<name>A0A3E2WRZ3_9FIRM</name>
<keyword evidence="2 4" id="KW-0418">Kinase</keyword>
<dbReference type="Gene3D" id="3.40.1190.20">
    <property type="match status" value="1"/>
</dbReference>
<evidence type="ECO:0000313" key="4">
    <source>
        <dbReference type="EMBL" id="RGC29464.1"/>
    </source>
</evidence>
<proteinExistence type="predicted"/>
<dbReference type="PANTHER" id="PTHR10584">
    <property type="entry name" value="SUGAR KINASE"/>
    <property type="match status" value="1"/>
</dbReference>
<dbReference type="GO" id="GO:0005829">
    <property type="term" value="C:cytosol"/>
    <property type="evidence" value="ECO:0007669"/>
    <property type="project" value="TreeGrafter"/>
</dbReference>
<evidence type="ECO:0000256" key="2">
    <source>
        <dbReference type="ARBA" id="ARBA00022777"/>
    </source>
</evidence>
<dbReference type="SUPFAM" id="SSF53613">
    <property type="entry name" value="Ribokinase-like"/>
    <property type="match status" value="1"/>
</dbReference>